<dbReference type="Pfam" id="PF12874">
    <property type="entry name" value="zf-met"/>
    <property type="match status" value="1"/>
</dbReference>
<dbReference type="InterPro" id="IPR031781">
    <property type="entry name" value="SF3A2_dom"/>
</dbReference>
<dbReference type="GeneID" id="90074575"/>
<evidence type="ECO:0000256" key="6">
    <source>
        <dbReference type="ARBA" id="ARBA00022833"/>
    </source>
</evidence>
<evidence type="ECO:0000256" key="5">
    <source>
        <dbReference type="ARBA" id="ARBA00022771"/>
    </source>
</evidence>
<keyword evidence="8" id="KW-0539">Nucleus</keyword>
<dbReference type="GO" id="GO:0005686">
    <property type="term" value="C:U2 snRNP"/>
    <property type="evidence" value="ECO:0007669"/>
    <property type="project" value="TreeGrafter"/>
</dbReference>
<accession>A0AAV5QPY8</accession>
<evidence type="ECO:0000256" key="1">
    <source>
        <dbReference type="ARBA" id="ARBA00008995"/>
    </source>
</evidence>
<dbReference type="PANTHER" id="PTHR23205:SF0">
    <property type="entry name" value="SPLICING FACTOR 3A SUBUNIT 2"/>
    <property type="match status" value="1"/>
</dbReference>
<dbReference type="Pfam" id="PF16835">
    <property type="entry name" value="SF3A2"/>
    <property type="match status" value="1"/>
</dbReference>
<comment type="similarity">
    <text evidence="1">Belongs to the SF3A2 family.</text>
</comment>
<dbReference type="SUPFAM" id="SSF57667">
    <property type="entry name" value="beta-beta-alpha zinc fingers"/>
    <property type="match status" value="1"/>
</dbReference>
<evidence type="ECO:0000313" key="11">
    <source>
        <dbReference type="EMBL" id="GMM36600.1"/>
    </source>
</evidence>
<dbReference type="GO" id="GO:0008270">
    <property type="term" value="F:zinc ion binding"/>
    <property type="evidence" value="ECO:0007669"/>
    <property type="project" value="UniProtKB-KW"/>
</dbReference>
<dbReference type="Proteomes" id="UP001360560">
    <property type="component" value="Unassembled WGS sequence"/>
</dbReference>
<dbReference type="GO" id="GO:0071004">
    <property type="term" value="C:U2-type prespliceosome"/>
    <property type="evidence" value="ECO:0007669"/>
    <property type="project" value="TreeGrafter"/>
</dbReference>
<dbReference type="RefSeq" id="XP_064853596.1">
    <property type="nucleotide sequence ID" value="XM_064997524.1"/>
</dbReference>
<dbReference type="GO" id="GO:0071013">
    <property type="term" value="C:catalytic step 2 spliceosome"/>
    <property type="evidence" value="ECO:0007669"/>
    <property type="project" value="TreeGrafter"/>
</dbReference>
<dbReference type="InterPro" id="IPR052092">
    <property type="entry name" value="SF3A2"/>
</dbReference>
<evidence type="ECO:0000256" key="3">
    <source>
        <dbReference type="ARBA" id="ARBA00022723"/>
    </source>
</evidence>
<feature type="region of interest" description="Disordered" evidence="9">
    <location>
        <begin position="1"/>
        <end position="24"/>
    </location>
</feature>
<evidence type="ECO:0000256" key="4">
    <source>
        <dbReference type="ARBA" id="ARBA00022728"/>
    </source>
</evidence>
<dbReference type="Gene3D" id="3.30.160.60">
    <property type="entry name" value="Classic Zinc Finger"/>
    <property type="match status" value="1"/>
</dbReference>
<evidence type="ECO:0000259" key="10">
    <source>
        <dbReference type="SMART" id="SM00451"/>
    </source>
</evidence>
<dbReference type="InterPro" id="IPR036236">
    <property type="entry name" value="Znf_C2H2_sf"/>
</dbReference>
<gene>
    <name evidence="11" type="ORF">DASC09_039250</name>
</gene>
<evidence type="ECO:0000256" key="8">
    <source>
        <dbReference type="ARBA" id="ARBA00023242"/>
    </source>
</evidence>
<dbReference type="AlphaFoldDB" id="A0AAV5QPY8"/>
<keyword evidence="3" id="KW-0479">Metal-binding</keyword>
<keyword evidence="2" id="KW-0507">mRNA processing</keyword>
<keyword evidence="6" id="KW-0862">Zinc</keyword>
<protein>
    <submittedName>
        <fullName evidence="11">Prp11 protein</fullName>
    </submittedName>
</protein>
<feature type="domain" description="U1-type" evidence="10">
    <location>
        <begin position="53"/>
        <end position="87"/>
    </location>
</feature>
<dbReference type="GO" id="GO:0000245">
    <property type="term" value="P:spliceosomal complex assembly"/>
    <property type="evidence" value="ECO:0007669"/>
    <property type="project" value="TreeGrafter"/>
</dbReference>
<evidence type="ECO:0000256" key="7">
    <source>
        <dbReference type="ARBA" id="ARBA00023187"/>
    </source>
</evidence>
<keyword evidence="12" id="KW-1185">Reference proteome</keyword>
<dbReference type="InterPro" id="IPR013087">
    <property type="entry name" value="Znf_C2H2_type"/>
</dbReference>
<sequence>MDYQNRVGNKQGGGGLASSQETNAARRARVRELLSQGNNNFIETDPYVFRNHLGFLECKLCLTTHVSESSYLIHVQGKKHQTNLKKRQFQVEKANQQHQNQQDMINGISNIAKKSYIKIGTPAYQIKKIRHPVTEQLGLLVSCQFLRIAEEVKPMHRFMSYYEQKIDIIEKENDEVVNDFQYLIISAEPYQNIGIKIPNKPIVRSADDENEGAGLWDYWDSDIKTYYLQFFFRGL</sequence>
<evidence type="ECO:0000256" key="9">
    <source>
        <dbReference type="SAM" id="MobiDB-lite"/>
    </source>
</evidence>
<comment type="caution">
    <text evidence="11">The sequence shown here is derived from an EMBL/GenBank/DDBJ whole genome shotgun (WGS) entry which is preliminary data.</text>
</comment>
<organism evidence="11 12">
    <name type="scientific">Saccharomycopsis crataegensis</name>
    <dbReference type="NCBI Taxonomy" id="43959"/>
    <lineage>
        <taxon>Eukaryota</taxon>
        <taxon>Fungi</taxon>
        <taxon>Dikarya</taxon>
        <taxon>Ascomycota</taxon>
        <taxon>Saccharomycotina</taxon>
        <taxon>Saccharomycetes</taxon>
        <taxon>Saccharomycopsidaceae</taxon>
        <taxon>Saccharomycopsis</taxon>
    </lineage>
</organism>
<keyword evidence="7" id="KW-0508">mRNA splicing</keyword>
<dbReference type="GO" id="GO:0003676">
    <property type="term" value="F:nucleic acid binding"/>
    <property type="evidence" value="ECO:0007669"/>
    <property type="project" value="InterPro"/>
</dbReference>
<evidence type="ECO:0000256" key="2">
    <source>
        <dbReference type="ARBA" id="ARBA00022664"/>
    </source>
</evidence>
<name>A0AAV5QPY8_9ASCO</name>
<reference evidence="11 12" key="1">
    <citation type="journal article" date="2023" name="Elife">
        <title>Identification of key yeast species and microbe-microbe interactions impacting larval growth of Drosophila in the wild.</title>
        <authorList>
            <person name="Mure A."/>
            <person name="Sugiura Y."/>
            <person name="Maeda R."/>
            <person name="Honda K."/>
            <person name="Sakurai N."/>
            <person name="Takahashi Y."/>
            <person name="Watada M."/>
            <person name="Katoh T."/>
            <person name="Gotoh A."/>
            <person name="Gotoh Y."/>
            <person name="Taniguchi I."/>
            <person name="Nakamura K."/>
            <person name="Hayashi T."/>
            <person name="Katayama T."/>
            <person name="Uemura T."/>
            <person name="Hattori Y."/>
        </authorList>
    </citation>
    <scope>NUCLEOTIDE SEQUENCE [LARGE SCALE GENOMIC DNA]</scope>
    <source>
        <strain evidence="11 12">SC-9</strain>
    </source>
</reference>
<dbReference type="PANTHER" id="PTHR23205">
    <property type="entry name" value="SPLICING FACTOR 3A SUBUNIT 2"/>
    <property type="match status" value="1"/>
</dbReference>
<keyword evidence="4" id="KW-0747">Spliceosome</keyword>
<dbReference type="Gene3D" id="2.60.40.2690">
    <property type="match status" value="1"/>
</dbReference>
<keyword evidence="5" id="KW-0863">Zinc-finger</keyword>
<dbReference type="InterPro" id="IPR003604">
    <property type="entry name" value="Matrin/U1-like-C_Znf_C2H2"/>
</dbReference>
<evidence type="ECO:0000313" key="12">
    <source>
        <dbReference type="Proteomes" id="UP001360560"/>
    </source>
</evidence>
<dbReference type="SMART" id="SM00451">
    <property type="entry name" value="ZnF_U1"/>
    <property type="match status" value="1"/>
</dbReference>
<dbReference type="EMBL" id="BTFZ01000011">
    <property type="protein sequence ID" value="GMM36600.1"/>
    <property type="molecule type" value="Genomic_DNA"/>
</dbReference>
<proteinExistence type="inferred from homology"/>